<dbReference type="AlphaFoldDB" id="A0A4Y7INC8"/>
<dbReference type="Proteomes" id="UP000316621">
    <property type="component" value="Chromosome 2"/>
</dbReference>
<accession>A0A4Y7INC8</accession>
<organism evidence="1 2">
    <name type="scientific">Papaver somniferum</name>
    <name type="common">Opium poppy</name>
    <dbReference type="NCBI Taxonomy" id="3469"/>
    <lineage>
        <taxon>Eukaryota</taxon>
        <taxon>Viridiplantae</taxon>
        <taxon>Streptophyta</taxon>
        <taxon>Embryophyta</taxon>
        <taxon>Tracheophyta</taxon>
        <taxon>Spermatophyta</taxon>
        <taxon>Magnoliopsida</taxon>
        <taxon>Ranunculales</taxon>
        <taxon>Papaveraceae</taxon>
        <taxon>Papaveroideae</taxon>
        <taxon>Papaver</taxon>
    </lineage>
</organism>
<name>A0A4Y7INC8_PAPSO</name>
<protein>
    <submittedName>
        <fullName evidence="1">Uncharacterized protein</fullName>
    </submittedName>
</protein>
<sequence length="76" mass="8370">MKLIVDKIVVVRNKIVRSSDRRVLNIFRCFWKKKTPVSGEVDTLKVVTDEENGVIMGASGLITGLLSSAFMATSEA</sequence>
<reference evidence="1 2" key="1">
    <citation type="journal article" date="2018" name="Science">
        <title>The opium poppy genome and morphinan production.</title>
        <authorList>
            <person name="Guo L."/>
            <person name="Winzer T."/>
            <person name="Yang X."/>
            <person name="Li Y."/>
            <person name="Ning Z."/>
            <person name="He Z."/>
            <person name="Teodor R."/>
            <person name="Lu Y."/>
            <person name="Bowser T.A."/>
            <person name="Graham I.A."/>
            <person name="Ye K."/>
        </authorList>
    </citation>
    <scope>NUCLEOTIDE SEQUENCE [LARGE SCALE GENOMIC DNA]</scope>
    <source>
        <strain evidence="2">cv. HN1</strain>
        <tissue evidence="1">Leaves</tissue>
    </source>
</reference>
<gene>
    <name evidence="1" type="ORF">C5167_017381</name>
</gene>
<dbReference type="EMBL" id="CM010716">
    <property type="protein sequence ID" value="RZC48955.1"/>
    <property type="molecule type" value="Genomic_DNA"/>
</dbReference>
<keyword evidence="2" id="KW-1185">Reference proteome</keyword>
<proteinExistence type="predicted"/>
<evidence type="ECO:0000313" key="1">
    <source>
        <dbReference type="EMBL" id="RZC48955.1"/>
    </source>
</evidence>
<dbReference type="Gramene" id="RZC48955">
    <property type="protein sequence ID" value="RZC48955"/>
    <property type="gene ID" value="C5167_017381"/>
</dbReference>
<evidence type="ECO:0000313" key="2">
    <source>
        <dbReference type="Proteomes" id="UP000316621"/>
    </source>
</evidence>